<name>A0ACB8RS63_9AGAM</name>
<organism evidence="1 2">
    <name type="scientific">Auriscalpium vulgare</name>
    <dbReference type="NCBI Taxonomy" id="40419"/>
    <lineage>
        <taxon>Eukaryota</taxon>
        <taxon>Fungi</taxon>
        <taxon>Dikarya</taxon>
        <taxon>Basidiomycota</taxon>
        <taxon>Agaricomycotina</taxon>
        <taxon>Agaricomycetes</taxon>
        <taxon>Russulales</taxon>
        <taxon>Auriscalpiaceae</taxon>
        <taxon>Auriscalpium</taxon>
    </lineage>
</organism>
<dbReference type="EMBL" id="MU275914">
    <property type="protein sequence ID" value="KAI0046953.1"/>
    <property type="molecule type" value="Genomic_DNA"/>
</dbReference>
<dbReference type="Proteomes" id="UP000814033">
    <property type="component" value="Unassembled WGS sequence"/>
</dbReference>
<comment type="caution">
    <text evidence="1">The sequence shown here is derived from an EMBL/GenBank/DDBJ whole genome shotgun (WGS) entry which is preliminary data.</text>
</comment>
<proteinExistence type="predicted"/>
<reference evidence="1" key="1">
    <citation type="submission" date="2021-02" db="EMBL/GenBank/DDBJ databases">
        <authorList>
            <consortium name="DOE Joint Genome Institute"/>
            <person name="Ahrendt S."/>
            <person name="Looney B.P."/>
            <person name="Miyauchi S."/>
            <person name="Morin E."/>
            <person name="Drula E."/>
            <person name="Courty P.E."/>
            <person name="Chicoki N."/>
            <person name="Fauchery L."/>
            <person name="Kohler A."/>
            <person name="Kuo A."/>
            <person name="Labutti K."/>
            <person name="Pangilinan J."/>
            <person name="Lipzen A."/>
            <person name="Riley R."/>
            <person name="Andreopoulos W."/>
            <person name="He G."/>
            <person name="Johnson J."/>
            <person name="Barry K.W."/>
            <person name="Grigoriev I.V."/>
            <person name="Nagy L."/>
            <person name="Hibbett D."/>
            <person name="Henrissat B."/>
            <person name="Matheny P.B."/>
            <person name="Labbe J."/>
            <person name="Martin F."/>
        </authorList>
    </citation>
    <scope>NUCLEOTIDE SEQUENCE</scope>
    <source>
        <strain evidence="1">FP105234-sp</strain>
    </source>
</reference>
<protein>
    <submittedName>
        <fullName evidence="1">Cytochrome P450</fullName>
    </submittedName>
</protein>
<keyword evidence="2" id="KW-1185">Reference proteome</keyword>
<reference evidence="1" key="2">
    <citation type="journal article" date="2022" name="New Phytol.">
        <title>Evolutionary transition to the ectomycorrhizal habit in the genomes of a hyperdiverse lineage of mushroom-forming fungi.</title>
        <authorList>
            <person name="Looney B."/>
            <person name="Miyauchi S."/>
            <person name="Morin E."/>
            <person name="Drula E."/>
            <person name="Courty P.E."/>
            <person name="Kohler A."/>
            <person name="Kuo A."/>
            <person name="LaButti K."/>
            <person name="Pangilinan J."/>
            <person name="Lipzen A."/>
            <person name="Riley R."/>
            <person name="Andreopoulos W."/>
            <person name="He G."/>
            <person name="Johnson J."/>
            <person name="Nolan M."/>
            <person name="Tritt A."/>
            <person name="Barry K.W."/>
            <person name="Grigoriev I.V."/>
            <person name="Nagy L.G."/>
            <person name="Hibbett D."/>
            <person name="Henrissat B."/>
            <person name="Matheny P.B."/>
            <person name="Labbe J."/>
            <person name="Martin F.M."/>
        </authorList>
    </citation>
    <scope>NUCLEOTIDE SEQUENCE</scope>
    <source>
        <strain evidence="1">FP105234-sp</strain>
    </source>
</reference>
<evidence type="ECO:0000313" key="1">
    <source>
        <dbReference type="EMBL" id="KAI0046953.1"/>
    </source>
</evidence>
<evidence type="ECO:0000313" key="2">
    <source>
        <dbReference type="Proteomes" id="UP000814033"/>
    </source>
</evidence>
<sequence length="572" mass="64875">MLLDVFITMLTLSLAVVALLALVGLLTWSVSLVSAEMSTVEAFLSVSTSVLPNIPLRTAVLLAIVLVVTSIIPLFFRKNITNKDGVPIPPGPPRRYASLPKYPERILHKWAQQYGGLYSVFMGNQLTAVISDQVIARDLLVNNGAITSSRRNYFLKDEIILRQRSITGTPYNDKWPACRRQHRRLGMTLLTPAAVESYSHNLDYEAHIMVRSLWAAGKMGKVPVDVAHDSGRYPFNNMFRLSFGTRTETNKDPLIERALTLANEFMLLSGPWTNAVDFVKPLQWLPTQKRARAHKLHDQLIETYGALILRVQARMDAGEDVPDCLVKTLIETREAEGLDWEDLCMMSAAFTLGGVHSTSGILQWFLALLPSYPEIQARVHEEMDRVVGREHYPTTADEKDMPYMRAVIKEVARLHSSFWMATPHYSTADLVYKGMFLPKGTSLILNIYSLHHDDKRYPDSFTFNPDRYLGDDLSSYESANLADPRQRDHWAFGSGRRICPGIHVADREMWLAMSRLMWSFEINAVPGHPISLEEYEGANGRTPMPFKVQLVPRHDRVRMMLEEKDEVSVFTI</sequence>
<accession>A0ACB8RS63</accession>
<gene>
    <name evidence="1" type="ORF">FA95DRAFT_1582872</name>
</gene>